<protein>
    <recommendedName>
        <fullName evidence="4">S-adenosyl-L-methionine-dependent methyltransferase</fullName>
    </recommendedName>
</protein>
<accession>X1L3M6</accession>
<dbReference type="GO" id="GO:0032259">
    <property type="term" value="P:methylation"/>
    <property type="evidence" value="ECO:0007669"/>
    <property type="project" value="UniProtKB-KW"/>
</dbReference>
<name>X1L3M6_9ZZZZ</name>
<reference evidence="3" key="1">
    <citation type="journal article" date="2014" name="Front. Microbiol.">
        <title>High frequency of phylogenetically diverse reductive dehalogenase-homologous genes in deep subseafloor sedimentary metagenomes.</title>
        <authorList>
            <person name="Kawai M."/>
            <person name="Futagami T."/>
            <person name="Toyoda A."/>
            <person name="Takaki Y."/>
            <person name="Nishi S."/>
            <person name="Hori S."/>
            <person name="Arai W."/>
            <person name="Tsubouchi T."/>
            <person name="Morono Y."/>
            <person name="Uchiyama I."/>
            <person name="Ito T."/>
            <person name="Fujiyama A."/>
            <person name="Inagaki F."/>
            <person name="Takami H."/>
        </authorList>
    </citation>
    <scope>NUCLEOTIDE SEQUENCE</scope>
    <source>
        <strain evidence="3">Expedition CK06-06</strain>
    </source>
</reference>
<comment type="caution">
    <text evidence="3">The sequence shown here is derived from an EMBL/GenBank/DDBJ whole genome shotgun (WGS) entry which is preliminary data.</text>
</comment>
<dbReference type="EMBL" id="BARV01013277">
    <property type="protein sequence ID" value="GAI13573.1"/>
    <property type="molecule type" value="Genomic_DNA"/>
</dbReference>
<dbReference type="GO" id="GO:0008168">
    <property type="term" value="F:methyltransferase activity"/>
    <property type="evidence" value="ECO:0007669"/>
    <property type="project" value="UniProtKB-KW"/>
</dbReference>
<gene>
    <name evidence="3" type="ORF">S06H3_24085</name>
</gene>
<dbReference type="SUPFAM" id="SSF53335">
    <property type="entry name" value="S-adenosyl-L-methionine-dependent methyltransferases"/>
    <property type="match status" value="1"/>
</dbReference>
<feature type="non-terminal residue" evidence="3">
    <location>
        <position position="1"/>
    </location>
</feature>
<evidence type="ECO:0000256" key="1">
    <source>
        <dbReference type="ARBA" id="ARBA00022603"/>
    </source>
</evidence>
<dbReference type="Pfam" id="PF04072">
    <property type="entry name" value="LCM"/>
    <property type="match status" value="1"/>
</dbReference>
<dbReference type="InterPro" id="IPR007213">
    <property type="entry name" value="Ppm1/Ppm2/Tcmp"/>
</dbReference>
<dbReference type="InterPro" id="IPR029063">
    <property type="entry name" value="SAM-dependent_MTases_sf"/>
</dbReference>
<sequence length="125" mass="14495">PAFIANRICGYIPSLAKIPEPEKASLTSFVNYRTEFFDRIMEKNIDSMNQVVFMGAGFDTRAFKYCKEKDIKVFELDKENIQNCKIEALKKSAKNELFLVIPASRCWIFDIRFSMLVAGFWMLDS</sequence>
<organism evidence="3">
    <name type="scientific">marine sediment metagenome</name>
    <dbReference type="NCBI Taxonomy" id="412755"/>
    <lineage>
        <taxon>unclassified sequences</taxon>
        <taxon>metagenomes</taxon>
        <taxon>ecological metagenomes</taxon>
    </lineage>
</organism>
<evidence type="ECO:0000313" key="3">
    <source>
        <dbReference type="EMBL" id="GAI13573.1"/>
    </source>
</evidence>
<evidence type="ECO:0008006" key="4">
    <source>
        <dbReference type="Google" id="ProtNLM"/>
    </source>
</evidence>
<evidence type="ECO:0000256" key="2">
    <source>
        <dbReference type="ARBA" id="ARBA00022679"/>
    </source>
</evidence>
<keyword evidence="1" id="KW-0489">Methyltransferase</keyword>
<keyword evidence="2" id="KW-0808">Transferase</keyword>
<proteinExistence type="predicted"/>
<dbReference type="Gene3D" id="3.40.50.150">
    <property type="entry name" value="Vaccinia Virus protein VP39"/>
    <property type="match status" value="1"/>
</dbReference>
<dbReference type="AlphaFoldDB" id="X1L3M6"/>